<evidence type="ECO:0000313" key="2">
    <source>
        <dbReference type="EMBL" id="KQC86283.1"/>
    </source>
</evidence>
<dbReference type="InterPro" id="IPR014719">
    <property type="entry name" value="Ribosomal_bL12_C/ClpS-like"/>
</dbReference>
<dbReference type="SUPFAM" id="SSF54919">
    <property type="entry name" value="Nucleoside diphosphate kinase, NDK"/>
    <property type="match status" value="1"/>
</dbReference>
<organism evidence="2 3">
    <name type="scientific">Butyribacter intestini</name>
    <dbReference type="NCBI Taxonomy" id="1703332"/>
    <lineage>
        <taxon>Bacteria</taxon>
        <taxon>Bacillati</taxon>
        <taxon>Bacillota</taxon>
        <taxon>Clostridia</taxon>
        <taxon>Lachnospirales</taxon>
        <taxon>Lachnospiraceae</taxon>
        <taxon>Butyribacter</taxon>
    </lineage>
</organism>
<dbReference type="InterPro" id="IPR036850">
    <property type="entry name" value="NDK-like_dom_sf"/>
</dbReference>
<name>A0AAW3JVZ6_9FIRM</name>
<reference evidence="2 3" key="1">
    <citation type="submission" date="2015-10" db="EMBL/GenBank/DDBJ databases">
        <title>Butyribacter intestini gen. nov., sp. nov., a butyric acid-producing bacterium of the family Lachnospiraceae isolated from the human faeces.</title>
        <authorList>
            <person name="Zou Y."/>
            <person name="Xue W."/>
            <person name="Luo G."/>
            <person name="Lv M."/>
        </authorList>
    </citation>
    <scope>NUCLEOTIDE SEQUENCE [LARGE SCALE GENOMIC DNA]</scope>
    <source>
        <strain evidence="2 3">TF01-11</strain>
    </source>
</reference>
<dbReference type="GO" id="GO:0030163">
    <property type="term" value="P:protein catabolic process"/>
    <property type="evidence" value="ECO:0007669"/>
    <property type="project" value="InterPro"/>
</dbReference>
<keyword evidence="3" id="KW-1185">Reference proteome</keyword>
<dbReference type="Pfam" id="PF02617">
    <property type="entry name" value="ClpS"/>
    <property type="match status" value="1"/>
</dbReference>
<comment type="caution">
    <text evidence="2">The sequence shown here is derived from an EMBL/GenBank/DDBJ whole genome shotgun (WGS) entry which is preliminary data.</text>
</comment>
<dbReference type="EMBL" id="LLKB01000001">
    <property type="protein sequence ID" value="KQC86283.1"/>
    <property type="molecule type" value="Genomic_DNA"/>
</dbReference>
<sequence length="238" mass="28363">MDIMNSLFVIIKPDALENKRVRQYIYHELSKFDIVIEKKVKRFTTSEVEQLWPEINESNVLNGLLKCYLTLKKSEILFLFGNITIDQLLLLKQKVRDKYAKGKFANCIHTPQDLHEYSMQYKILTCNNDLHDDEIDMVAINIWTILQKYGWDYTYTKGKNKKYRIYLVNDDYNEIDFVAKSICEIIRYYPIEICYILALQTEFHGKIFLYGCDDERQINSIESALRNRNIVVSSDYRF</sequence>
<dbReference type="Gene3D" id="3.30.1390.10">
    <property type="match status" value="1"/>
</dbReference>
<dbReference type="Gene3D" id="3.30.70.141">
    <property type="entry name" value="Nucleoside diphosphate kinase-like domain"/>
    <property type="match status" value="1"/>
</dbReference>
<feature type="domain" description="Adaptor protein ClpS core" evidence="1">
    <location>
        <begin position="159"/>
        <end position="188"/>
    </location>
</feature>
<gene>
    <name evidence="2" type="ORF">APZ18_03590</name>
</gene>
<evidence type="ECO:0000313" key="3">
    <source>
        <dbReference type="Proteomes" id="UP000050833"/>
    </source>
</evidence>
<dbReference type="InterPro" id="IPR003769">
    <property type="entry name" value="ClpS_core"/>
</dbReference>
<dbReference type="Proteomes" id="UP000050833">
    <property type="component" value="Unassembled WGS sequence"/>
</dbReference>
<proteinExistence type="predicted"/>
<dbReference type="AlphaFoldDB" id="A0AAW3JVZ6"/>
<accession>A0AAW3JVZ6</accession>
<protein>
    <recommendedName>
        <fullName evidence="1">Adaptor protein ClpS core domain-containing protein</fullName>
    </recommendedName>
</protein>
<evidence type="ECO:0000259" key="1">
    <source>
        <dbReference type="Pfam" id="PF02617"/>
    </source>
</evidence>